<dbReference type="Proteomes" id="UP000254919">
    <property type="component" value="Unassembled WGS sequence"/>
</dbReference>
<evidence type="ECO:0000256" key="1">
    <source>
        <dbReference type="SAM" id="MobiDB-lite"/>
    </source>
</evidence>
<evidence type="ECO:0000313" key="4">
    <source>
        <dbReference type="Proteomes" id="UP000254919"/>
    </source>
</evidence>
<dbReference type="GeneID" id="99633764"/>
<evidence type="ECO:0000256" key="2">
    <source>
        <dbReference type="SAM" id="SignalP"/>
    </source>
</evidence>
<sequence length="57" mass="5941">MSITKPAALILLAAVSLAACAERTTGQKIRDTLDPPSGPAESMGRSMDRTVNSITKP</sequence>
<gene>
    <name evidence="3" type="ORF">NCTC13291_02725</name>
</gene>
<keyword evidence="2" id="KW-0732">Signal</keyword>
<evidence type="ECO:0008006" key="5">
    <source>
        <dbReference type="Google" id="ProtNLM"/>
    </source>
</evidence>
<name>A0A379N211_9PROT</name>
<feature type="chain" id="PRO_5016640783" description="Lipoprotein" evidence="2">
    <location>
        <begin position="22"/>
        <end position="57"/>
    </location>
</feature>
<feature type="signal peptide" evidence="2">
    <location>
        <begin position="1"/>
        <end position="21"/>
    </location>
</feature>
<proteinExistence type="predicted"/>
<organism evidence="3 4">
    <name type="scientific">Roseomonas mucosa</name>
    <dbReference type="NCBI Taxonomy" id="207340"/>
    <lineage>
        <taxon>Bacteria</taxon>
        <taxon>Pseudomonadati</taxon>
        <taxon>Pseudomonadota</taxon>
        <taxon>Alphaproteobacteria</taxon>
        <taxon>Acetobacterales</taxon>
        <taxon>Roseomonadaceae</taxon>
        <taxon>Roseomonas</taxon>
    </lineage>
</organism>
<dbReference type="RefSeq" id="WP_019459581.1">
    <property type="nucleotide sequence ID" value="NZ_AP031462.1"/>
</dbReference>
<dbReference type="PROSITE" id="PS51257">
    <property type="entry name" value="PROKAR_LIPOPROTEIN"/>
    <property type="match status" value="1"/>
</dbReference>
<evidence type="ECO:0000313" key="3">
    <source>
        <dbReference type="EMBL" id="SUE41148.1"/>
    </source>
</evidence>
<accession>A0A379N211</accession>
<protein>
    <recommendedName>
        <fullName evidence="5">Lipoprotein</fullName>
    </recommendedName>
</protein>
<dbReference type="AlphaFoldDB" id="A0A379N211"/>
<reference evidence="3 4" key="1">
    <citation type="submission" date="2018-06" db="EMBL/GenBank/DDBJ databases">
        <authorList>
            <consortium name="Pathogen Informatics"/>
            <person name="Doyle S."/>
        </authorList>
    </citation>
    <scope>NUCLEOTIDE SEQUENCE [LARGE SCALE GENOMIC DNA]</scope>
    <source>
        <strain evidence="3 4">NCTC13291</strain>
    </source>
</reference>
<dbReference type="EMBL" id="UGVN01000001">
    <property type="protein sequence ID" value="SUE41148.1"/>
    <property type="molecule type" value="Genomic_DNA"/>
</dbReference>
<feature type="region of interest" description="Disordered" evidence="1">
    <location>
        <begin position="24"/>
        <end position="57"/>
    </location>
</feature>